<keyword evidence="5" id="KW-0472">Membrane</keyword>
<keyword evidence="5" id="KW-1133">Transmembrane helix</keyword>
<organism evidence="7 8">
    <name type="scientific">Leptospira kobayashii</name>
    <dbReference type="NCBI Taxonomy" id="1917830"/>
    <lineage>
        <taxon>Bacteria</taxon>
        <taxon>Pseudomonadati</taxon>
        <taxon>Spirochaetota</taxon>
        <taxon>Spirochaetia</taxon>
        <taxon>Leptospirales</taxon>
        <taxon>Leptospiraceae</taxon>
        <taxon>Leptospira</taxon>
    </lineage>
</organism>
<gene>
    <name evidence="7" type="ORF">LPTSP3_g28430</name>
</gene>
<evidence type="ECO:0000256" key="4">
    <source>
        <dbReference type="ARBA" id="ARBA00023004"/>
    </source>
</evidence>
<name>A0ABN6KFQ8_9LEPT</name>
<evidence type="ECO:0000256" key="2">
    <source>
        <dbReference type="ARBA" id="ARBA00022617"/>
    </source>
</evidence>
<reference evidence="7 8" key="1">
    <citation type="submission" date="2021-08" db="EMBL/GenBank/DDBJ databases">
        <title>Complete genome sequence of Leptospira kobayashii strain E30.</title>
        <authorList>
            <person name="Nakao R."/>
            <person name="Nakamura S."/>
            <person name="Masuzawa T."/>
            <person name="Koizumi N."/>
        </authorList>
    </citation>
    <scope>NUCLEOTIDE SEQUENCE [LARGE SCALE GENOMIC DNA]</scope>
    <source>
        <strain evidence="7 8">E30</strain>
    </source>
</reference>
<sequence length="229" mass="25500">MNKLILVSLGESPLRGSGYPLQSASQDFRFYPFRKLSGVYKAFITLFLFVFLSLSPSGLMAQKTTTNLKDPAQIKSFHEATERIRCICLPSLPIQACSFNMCSASSYLKSFIENRIREGMSSDEIVNKMQNGFGEGILTDSVVKHFVESGNQGMVDSLVYGFGPKILATPDSTWINFTLFGLGVLGLGLIYLYFTKFKPNLKKETPSGKADLTTDEINRKIKNWENSEG</sequence>
<feature type="transmembrane region" description="Helical" evidence="5">
    <location>
        <begin position="39"/>
        <end position="61"/>
    </location>
</feature>
<keyword evidence="4 5" id="KW-0408">Iron</keyword>
<proteinExistence type="inferred from homology"/>
<protein>
    <recommendedName>
        <fullName evidence="5">Cytochrome c-type biogenesis protein</fullName>
    </recommendedName>
</protein>
<keyword evidence="5" id="KW-0812">Transmembrane</keyword>
<dbReference type="EMBL" id="AP025028">
    <property type="protein sequence ID" value="BDA79913.1"/>
    <property type="molecule type" value="Genomic_DNA"/>
</dbReference>
<keyword evidence="5" id="KW-0732">Signal</keyword>
<feature type="domain" description="CcmH/CycL/Ccl2/NrfF N-terminal" evidence="6">
    <location>
        <begin position="51"/>
        <end position="141"/>
    </location>
</feature>
<accession>A0ABN6KFQ8</accession>
<evidence type="ECO:0000313" key="8">
    <source>
        <dbReference type="Proteomes" id="UP000245263"/>
    </source>
</evidence>
<keyword evidence="3 5" id="KW-0479">Metal-binding</keyword>
<dbReference type="InterPro" id="IPR005616">
    <property type="entry name" value="CcmH/CycL/Ccl2/NrfF_N"/>
</dbReference>
<evidence type="ECO:0000313" key="7">
    <source>
        <dbReference type="EMBL" id="BDA79913.1"/>
    </source>
</evidence>
<dbReference type="Proteomes" id="UP000245263">
    <property type="component" value="Chromosome 1"/>
</dbReference>
<dbReference type="Gene3D" id="1.10.8.640">
    <property type="entry name" value="Cytochrome C biogenesis protein"/>
    <property type="match status" value="1"/>
</dbReference>
<evidence type="ECO:0000259" key="6">
    <source>
        <dbReference type="Pfam" id="PF03918"/>
    </source>
</evidence>
<comment type="function">
    <text evidence="5">Possible subunit of a heme lyase.</text>
</comment>
<comment type="similarity">
    <text evidence="1 5">Belongs to the CcmH/CycL/Ccl2/NrfF family.</text>
</comment>
<feature type="transmembrane region" description="Helical" evidence="5">
    <location>
        <begin position="174"/>
        <end position="194"/>
    </location>
</feature>
<evidence type="ECO:0000256" key="5">
    <source>
        <dbReference type="RuleBase" id="RU364112"/>
    </source>
</evidence>
<keyword evidence="8" id="KW-1185">Reference proteome</keyword>
<dbReference type="InterPro" id="IPR038297">
    <property type="entry name" value="CcmH/CycL/NrfF/Ccl2_sf"/>
</dbReference>
<dbReference type="Pfam" id="PF03918">
    <property type="entry name" value="CcmH"/>
    <property type="match status" value="1"/>
</dbReference>
<evidence type="ECO:0000256" key="3">
    <source>
        <dbReference type="ARBA" id="ARBA00022723"/>
    </source>
</evidence>
<keyword evidence="2 5" id="KW-0349">Heme</keyword>
<evidence type="ECO:0000256" key="1">
    <source>
        <dbReference type="ARBA" id="ARBA00010342"/>
    </source>
</evidence>